<dbReference type="InterPro" id="IPR018097">
    <property type="entry name" value="EGF_Ca-bd_CS"/>
</dbReference>
<dbReference type="InterPro" id="IPR001881">
    <property type="entry name" value="EGF-like_Ca-bd_dom"/>
</dbReference>
<dbReference type="CDD" id="cd00054">
    <property type="entry name" value="EGF_CA"/>
    <property type="match status" value="5"/>
</dbReference>
<dbReference type="InterPro" id="IPR024731">
    <property type="entry name" value="NELL2-like_EGF"/>
</dbReference>
<sequence length="342" mass="36265">MTFQVMMHLWTLLSAVLLLLLLLVTEGLSNHEGNDNEVLKQIETNLNRSQNPEIENAIRNITEVMQSDTATTSPMIKTSRLSPTLTGCPGNQVTQEGSTGCGCPPGTVQNGDNCTCPLGFALQGADECKDVNECEGEGPGPCGLHASCTNTPGSYSCYCLRGYLMSSAGCQDIDECALAAVTGLQGCQKGSECKNTLGSFTCSCPVGYVSALNGQGCVDVDECSFEEQCRRELGNLCVNTPGSFLCQCQPGFRTEAPACVDVDECMESPGLCDGQGVCENTLGSYKCICQPGYRGNGTHCEDENECASGSHRCDTNARCGNIIGSYFCQCYQGFNGDGHACF</sequence>
<dbReference type="Proteomes" id="UP001476798">
    <property type="component" value="Unassembled WGS sequence"/>
</dbReference>
<evidence type="ECO:0000313" key="10">
    <source>
        <dbReference type="Proteomes" id="UP001476798"/>
    </source>
</evidence>
<comment type="caution">
    <text evidence="9">The sequence shown here is derived from an EMBL/GenBank/DDBJ whole genome shotgun (WGS) entry which is preliminary data.</text>
</comment>
<name>A0ABV0NY36_9TELE</name>
<feature type="signal peptide" evidence="7">
    <location>
        <begin position="1"/>
        <end position="27"/>
    </location>
</feature>
<dbReference type="PROSITE" id="PS00010">
    <property type="entry name" value="ASX_HYDROXYL"/>
    <property type="match status" value="5"/>
</dbReference>
<evidence type="ECO:0000256" key="6">
    <source>
        <dbReference type="PROSITE-ProRule" id="PRU00076"/>
    </source>
</evidence>
<feature type="non-terminal residue" evidence="9">
    <location>
        <position position="342"/>
    </location>
</feature>
<feature type="domain" description="EGF-like" evidence="8">
    <location>
        <begin position="302"/>
        <end position="340"/>
    </location>
</feature>
<dbReference type="SUPFAM" id="SSF57184">
    <property type="entry name" value="Growth factor receptor domain"/>
    <property type="match status" value="2"/>
</dbReference>
<dbReference type="PROSITE" id="PS01187">
    <property type="entry name" value="EGF_CA"/>
    <property type="match status" value="3"/>
</dbReference>
<dbReference type="PANTHER" id="PTHR24042">
    <property type="entry name" value="NEL HOMOLOG"/>
    <property type="match status" value="1"/>
</dbReference>
<keyword evidence="4 6" id="KW-1015">Disulfide bond</keyword>
<dbReference type="PANTHER" id="PTHR24042:SF8">
    <property type="match status" value="1"/>
</dbReference>
<dbReference type="InterPro" id="IPR051586">
    <property type="entry name" value="PKC-binding_NELL"/>
</dbReference>
<feature type="domain" description="EGF-like" evidence="8">
    <location>
        <begin position="130"/>
        <end position="171"/>
    </location>
</feature>
<gene>
    <name evidence="9" type="ORF">GOODEAATRI_026717</name>
</gene>
<keyword evidence="5" id="KW-0325">Glycoprotein</keyword>
<evidence type="ECO:0000259" key="8">
    <source>
        <dbReference type="PROSITE" id="PS50026"/>
    </source>
</evidence>
<evidence type="ECO:0000256" key="4">
    <source>
        <dbReference type="ARBA" id="ARBA00023157"/>
    </source>
</evidence>
<dbReference type="Pfam" id="PF12947">
    <property type="entry name" value="EGF_3"/>
    <property type="match status" value="1"/>
</dbReference>
<proteinExistence type="predicted"/>
<feature type="domain" description="EGF-like" evidence="8">
    <location>
        <begin position="219"/>
        <end position="260"/>
    </location>
</feature>
<evidence type="ECO:0000256" key="7">
    <source>
        <dbReference type="SAM" id="SignalP"/>
    </source>
</evidence>
<dbReference type="PROSITE" id="PS50026">
    <property type="entry name" value="EGF_3"/>
    <property type="match status" value="5"/>
</dbReference>
<dbReference type="InterPro" id="IPR000742">
    <property type="entry name" value="EGF"/>
</dbReference>
<evidence type="ECO:0000256" key="5">
    <source>
        <dbReference type="ARBA" id="ARBA00023180"/>
    </source>
</evidence>
<dbReference type="PROSITE" id="PS01186">
    <property type="entry name" value="EGF_2"/>
    <property type="match status" value="3"/>
</dbReference>
<dbReference type="InterPro" id="IPR009030">
    <property type="entry name" value="Growth_fac_rcpt_cys_sf"/>
</dbReference>
<dbReference type="SMART" id="SM00179">
    <property type="entry name" value="EGF_CA"/>
    <property type="match status" value="5"/>
</dbReference>
<dbReference type="Pfam" id="PF07645">
    <property type="entry name" value="EGF_CA"/>
    <property type="match status" value="4"/>
</dbReference>
<reference evidence="9 10" key="1">
    <citation type="submission" date="2021-06" db="EMBL/GenBank/DDBJ databases">
        <authorList>
            <person name="Palmer J.M."/>
        </authorList>
    </citation>
    <scope>NUCLEOTIDE SEQUENCE [LARGE SCALE GENOMIC DNA]</scope>
    <source>
        <strain evidence="9 10">GA_2019</strain>
        <tissue evidence="9">Muscle</tissue>
    </source>
</reference>
<dbReference type="EMBL" id="JAHRIO010053332">
    <property type="protein sequence ID" value="MEQ2176317.1"/>
    <property type="molecule type" value="Genomic_DNA"/>
</dbReference>
<evidence type="ECO:0000313" key="9">
    <source>
        <dbReference type="EMBL" id="MEQ2176317.1"/>
    </source>
</evidence>
<keyword evidence="3" id="KW-0677">Repeat</keyword>
<dbReference type="Gene3D" id="2.10.25.10">
    <property type="entry name" value="Laminin"/>
    <property type="match status" value="5"/>
</dbReference>
<evidence type="ECO:0000256" key="1">
    <source>
        <dbReference type="ARBA" id="ARBA00022536"/>
    </source>
</evidence>
<organism evidence="9 10">
    <name type="scientific">Goodea atripinnis</name>
    <dbReference type="NCBI Taxonomy" id="208336"/>
    <lineage>
        <taxon>Eukaryota</taxon>
        <taxon>Metazoa</taxon>
        <taxon>Chordata</taxon>
        <taxon>Craniata</taxon>
        <taxon>Vertebrata</taxon>
        <taxon>Euteleostomi</taxon>
        <taxon>Actinopterygii</taxon>
        <taxon>Neopterygii</taxon>
        <taxon>Teleostei</taxon>
        <taxon>Neoteleostei</taxon>
        <taxon>Acanthomorphata</taxon>
        <taxon>Ovalentaria</taxon>
        <taxon>Atherinomorphae</taxon>
        <taxon>Cyprinodontiformes</taxon>
        <taxon>Goodeidae</taxon>
        <taxon>Goodea</taxon>
    </lineage>
</organism>
<feature type="domain" description="EGF-like" evidence="8">
    <location>
        <begin position="261"/>
        <end position="301"/>
    </location>
</feature>
<protein>
    <recommendedName>
        <fullName evidence="8">EGF-like domain-containing protein</fullName>
    </recommendedName>
</protein>
<dbReference type="InterPro" id="IPR049883">
    <property type="entry name" value="NOTCH1_EGF-like"/>
</dbReference>
<accession>A0ABV0NY36</accession>
<dbReference type="InterPro" id="IPR000152">
    <property type="entry name" value="EGF-type_Asp/Asn_hydroxyl_site"/>
</dbReference>
<evidence type="ECO:0000256" key="3">
    <source>
        <dbReference type="ARBA" id="ARBA00022737"/>
    </source>
</evidence>
<keyword evidence="2 7" id="KW-0732">Signal</keyword>
<dbReference type="SMART" id="SM00181">
    <property type="entry name" value="EGF"/>
    <property type="match status" value="6"/>
</dbReference>
<evidence type="ECO:0000256" key="2">
    <source>
        <dbReference type="ARBA" id="ARBA00022729"/>
    </source>
</evidence>
<feature type="chain" id="PRO_5046042480" description="EGF-like domain-containing protein" evidence="7">
    <location>
        <begin position="28"/>
        <end position="342"/>
    </location>
</feature>
<comment type="caution">
    <text evidence="6">Lacks conserved residue(s) required for the propagation of feature annotation.</text>
</comment>
<keyword evidence="10" id="KW-1185">Reference proteome</keyword>
<feature type="disulfide bond" evidence="6">
    <location>
        <begin position="229"/>
        <end position="246"/>
    </location>
</feature>
<keyword evidence="1 6" id="KW-0245">EGF-like domain</keyword>
<feature type="domain" description="EGF-like" evidence="8">
    <location>
        <begin position="172"/>
        <end position="214"/>
    </location>
</feature>